<protein>
    <submittedName>
        <fullName evidence="9">Gag-pro-pol polyprotein</fullName>
    </submittedName>
</protein>
<evidence type="ECO:0000256" key="7">
    <source>
        <dbReference type="SAM" id="MobiDB-lite"/>
    </source>
</evidence>
<keyword evidence="4" id="KW-0255">Endonuclease</keyword>
<dbReference type="AlphaFoldDB" id="A0A485NZU9"/>
<evidence type="ECO:0000256" key="5">
    <source>
        <dbReference type="ARBA" id="ARBA00022801"/>
    </source>
</evidence>
<accession>A0A485NZU9</accession>
<evidence type="ECO:0000313" key="9">
    <source>
        <dbReference type="EMBL" id="VFV37176.1"/>
    </source>
</evidence>
<evidence type="ECO:0000256" key="6">
    <source>
        <dbReference type="ARBA" id="ARBA00022918"/>
    </source>
</evidence>
<dbReference type="PANTHER" id="PTHR41694">
    <property type="entry name" value="ENDOGENOUS RETROVIRUS GROUP K MEMBER POL PROTEIN"/>
    <property type="match status" value="1"/>
</dbReference>
<dbReference type="Proteomes" id="UP000386466">
    <property type="component" value="Unassembled WGS sequence"/>
</dbReference>
<dbReference type="GO" id="GO:0016787">
    <property type="term" value="F:hydrolase activity"/>
    <property type="evidence" value="ECO:0007669"/>
    <property type="project" value="UniProtKB-KW"/>
</dbReference>
<evidence type="ECO:0000256" key="1">
    <source>
        <dbReference type="ARBA" id="ARBA00022679"/>
    </source>
</evidence>
<dbReference type="GO" id="GO:0015074">
    <property type="term" value="P:DNA integration"/>
    <property type="evidence" value="ECO:0007669"/>
    <property type="project" value="InterPro"/>
</dbReference>
<evidence type="ECO:0000256" key="2">
    <source>
        <dbReference type="ARBA" id="ARBA00022695"/>
    </source>
</evidence>
<dbReference type="InterPro" id="IPR036397">
    <property type="entry name" value="RNaseH_sf"/>
</dbReference>
<evidence type="ECO:0000259" key="8">
    <source>
        <dbReference type="PROSITE" id="PS50994"/>
    </source>
</evidence>
<organism evidence="9 10">
    <name type="scientific">Lynx pardinus</name>
    <name type="common">Iberian lynx</name>
    <name type="synonym">Felis pardina</name>
    <dbReference type="NCBI Taxonomy" id="191816"/>
    <lineage>
        <taxon>Eukaryota</taxon>
        <taxon>Metazoa</taxon>
        <taxon>Chordata</taxon>
        <taxon>Craniata</taxon>
        <taxon>Vertebrata</taxon>
        <taxon>Euteleostomi</taxon>
        <taxon>Mammalia</taxon>
        <taxon>Eutheria</taxon>
        <taxon>Laurasiatheria</taxon>
        <taxon>Carnivora</taxon>
        <taxon>Feliformia</taxon>
        <taxon>Felidae</taxon>
        <taxon>Felinae</taxon>
        <taxon>Lynx</taxon>
    </lineage>
</organism>
<keyword evidence="10" id="KW-1185">Reference proteome</keyword>
<evidence type="ECO:0000256" key="3">
    <source>
        <dbReference type="ARBA" id="ARBA00022722"/>
    </source>
</evidence>
<dbReference type="InterPro" id="IPR001584">
    <property type="entry name" value="Integrase_cat-core"/>
</dbReference>
<keyword evidence="5" id="KW-0378">Hydrolase</keyword>
<dbReference type="InterPro" id="IPR012337">
    <property type="entry name" value="RNaseH-like_sf"/>
</dbReference>
<dbReference type="SUPFAM" id="SSF53098">
    <property type="entry name" value="Ribonuclease H-like"/>
    <property type="match status" value="1"/>
</dbReference>
<keyword evidence="3" id="KW-0540">Nuclease</keyword>
<keyword evidence="2" id="KW-0548">Nucleotidyltransferase</keyword>
<keyword evidence="1" id="KW-0808">Transferase</keyword>
<proteinExistence type="predicted"/>
<reference evidence="9 10" key="1">
    <citation type="submission" date="2019-01" db="EMBL/GenBank/DDBJ databases">
        <authorList>
            <person name="Alioto T."/>
            <person name="Alioto T."/>
        </authorList>
    </citation>
    <scope>NUCLEOTIDE SEQUENCE [LARGE SCALE GENOMIC DNA]</scope>
</reference>
<dbReference type="GO" id="GO:0003964">
    <property type="term" value="F:RNA-directed DNA polymerase activity"/>
    <property type="evidence" value="ECO:0007669"/>
    <property type="project" value="UniProtKB-KW"/>
</dbReference>
<dbReference type="GO" id="GO:0004519">
    <property type="term" value="F:endonuclease activity"/>
    <property type="evidence" value="ECO:0007669"/>
    <property type="project" value="UniProtKB-KW"/>
</dbReference>
<feature type="compositionally biased region" description="Basic and acidic residues" evidence="7">
    <location>
        <begin position="107"/>
        <end position="122"/>
    </location>
</feature>
<dbReference type="GO" id="GO:0035613">
    <property type="term" value="F:RNA stem-loop binding"/>
    <property type="evidence" value="ECO:0007669"/>
    <property type="project" value="TreeGrafter"/>
</dbReference>
<sequence length="167" mass="18825">MGWPTSIKTDNGTAYVNKRLHDFLLDWQIQHVTGIPYNPQGQALVERAHATLKRQLLKLLTKKKGGVSPRDITAQALFTLNFFNLPQDGSSRPIWTPFRKVQPKTRYQQDKEDSSATTRPDDPTPSEQDGSTDPEETPKMEDGSDPSSHMVTTKESHTTCRMSLESN</sequence>
<feature type="domain" description="Integrase catalytic" evidence="8">
    <location>
        <begin position="1"/>
        <end position="105"/>
    </location>
</feature>
<dbReference type="EMBL" id="CAAGRJ010024054">
    <property type="protein sequence ID" value="VFV37176.1"/>
    <property type="molecule type" value="Genomic_DNA"/>
</dbReference>
<feature type="region of interest" description="Disordered" evidence="7">
    <location>
        <begin position="85"/>
        <end position="167"/>
    </location>
</feature>
<gene>
    <name evidence="9" type="ORF">LYPA_23C004571</name>
</gene>
<evidence type="ECO:0000256" key="4">
    <source>
        <dbReference type="ARBA" id="ARBA00022759"/>
    </source>
</evidence>
<dbReference type="Gene3D" id="3.30.420.10">
    <property type="entry name" value="Ribonuclease H-like superfamily/Ribonuclease H"/>
    <property type="match status" value="1"/>
</dbReference>
<name>A0A485NZU9_LYNPA</name>
<dbReference type="PANTHER" id="PTHR41694:SF3">
    <property type="entry name" value="RNA-DIRECTED DNA POLYMERASE-RELATED"/>
    <property type="match status" value="1"/>
</dbReference>
<keyword evidence="6" id="KW-0695">RNA-directed DNA polymerase</keyword>
<evidence type="ECO:0000313" key="10">
    <source>
        <dbReference type="Proteomes" id="UP000386466"/>
    </source>
</evidence>
<dbReference type="PROSITE" id="PS50994">
    <property type="entry name" value="INTEGRASE"/>
    <property type="match status" value="1"/>
</dbReference>